<gene>
    <name evidence="3" type="ORF">AK812_SmicGene18188</name>
</gene>
<feature type="compositionally biased region" description="Basic and acidic residues" evidence="2">
    <location>
        <begin position="271"/>
        <end position="282"/>
    </location>
</feature>
<keyword evidence="1" id="KW-0175">Coiled coil</keyword>
<accession>A0A1Q9DVT8</accession>
<protein>
    <submittedName>
        <fullName evidence="3">Uncharacterized protein</fullName>
    </submittedName>
</protein>
<reference evidence="3 4" key="1">
    <citation type="submission" date="2016-02" db="EMBL/GenBank/DDBJ databases">
        <title>Genome analysis of coral dinoflagellate symbionts highlights evolutionary adaptations to a symbiotic lifestyle.</title>
        <authorList>
            <person name="Aranda M."/>
            <person name="Li Y."/>
            <person name="Liew Y.J."/>
            <person name="Baumgarten S."/>
            <person name="Simakov O."/>
            <person name="Wilson M."/>
            <person name="Piel J."/>
            <person name="Ashoor H."/>
            <person name="Bougouffa S."/>
            <person name="Bajic V.B."/>
            <person name="Ryu T."/>
            <person name="Ravasi T."/>
            <person name="Bayer T."/>
            <person name="Micklem G."/>
            <person name="Kim H."/>
            <person name="Bhak J."/>
            <person name="Lajeunesse T.C."/>
            <person name="Voolstra C.R."/>
        </authorList>
    </citation>
    <scope>NUCLEOTIDE SEQUENCE [LARGE SCALE GENOMIC DNA]</scope>
    <source>
        <strain evidence="3 4">CCMP2467</strain>
    </source>
</reference>
<evidence type="ECO:0000256" key="1">
    <source>
        <dbReference type="SAM" id="Coils"/>
    </source>
</evidence>
<feature type="compositionally biased region" description="Basic and acidic residues" evidence="2">
    <location>
        <begin position="253"/>
        <end position="263"/>
    </location>
</feature>
<feature type="compositionally biased region" description="Polar residues" evidence="2">
    <location>
        <begin position="110"/>
        <end position="127"/>
    </location>
</feature>
<keyword evidence="4" id="KW-1185">Reference proteome</keyword>
<dbReference type="EMBL" id="LSRX01000368">
    <property type="protein sequence ID" value="OLP99287.1"/>
    <property type="molecule type" value="Genomic_DNA"/>
</dbReference>
<name>A0A1Q9DVT8_SYMMI</name>
<evidence type="ECO:0000313" key="3">
    <source>
        <dbReference type="EMBL" id="OLP99287.1"/>
    </source>
</evidence>
<evidence type="ECO:0000313" key="4">
    <source>
        <dbReference type="Proteomes" id="UP000186817"/>
    </source>
</evidence>
<proteinExistence type="predicted"/>
<feature type="coiled-coil region" evidence="1">
    <location>
        <begin position="298"/>
        <end position="333"/>
    </location>
</feature>
<evidence type="ECO:0000256" key="2">
    <source>
        <dbReference type="SAM" id="MobiDB-lite"/>
    </source>
</evidence>
<feature type="region of interest" description="Disordered" evidence="2">
    <location>
        <begin position="102"/>
        <end position="145"/>
    </location>
</feature>
<comment type="caution">
    <text evidence="3">The sequence shown here is derived from an EMBL/GenBank/DDBJ whole genome shotgun (WGS) entry which is preliminary data.</text>
</comment>
<organism evidence="3 4">
    <name type="scientific">Symbiodinium microadriaticum</name>
    <name type="common">Dinoflagellate</name>
    <name type="synonym">Zooxanthella microadriatica</name>
    <dbReference type="NCBI Taxonomy" id="2951"/>
    <lineage>
        <taxon>Eukaryota</taxon>
        <taxon>Sar</taxon>
        <taxon>Alveolata</taxon>
        <taxon>Dinophyceae</taxon>
        <taxon>Suessiales</taxon>
        <taxon>Symbiodiniaceae</taxon>
        <taxon>Symbiodinium</taxon>
    </lineage>
</organism>
<dbReference type="OrthoDB" id="10267906at2759"/>
<feature type="region of interest" description="Disordered" evidence="2">
    <location>
        <begin position="253"/>
        <end position="282"/>
    </location>
</feature>
<dbReference type="Proteomes" id="UP000186817">
    <property type="component" value="Unassembled WGS sequence"/>
</dbReference>
<sequence length="1765" mass="200643">MAHSELLRRPGELCKAVTSLQASSRSQDALLADLGQRVESSATAVDRQLRLAEVDMASLRSRVTVLEESLSDAVSEATRARTEVAALREFVQAPRFQVHAKQPWPLSRAGSLQSSPRRASPSRTCEVTAQPGPPSPEQRSDGNVEGRLCKLEALTTRSLTSMEERVFSFGEGHRALESQIAGMTSSILGCGHEQQRLAVEVAKLHDTAKQVQELLQDQSKTQELRRDVTEEQKLRKEATCHLGTKLEELRREISEEQRNRSEALSRVGTKLQEESRRDLAEEQKLRKEATSLLGAQLKEEFRRDLAEEQRLRKEAMEELAAQLEEESHRDLAEEQQQRKEALILLGTQLEDQLASMADRQQHQASELGKLSRELVSNALEATKMRMKLATLGWKEGLAADAHDARLAGPSTERIWQLMHMMLARLAAKMQTVWQLMRMTLAQLVTKLNSKGFVWLRKRMMRMKLATLGWKEGLAADAHDARLAGPSTERIWQLMHMMLARLAAKMQTVWQLMRMTLAQLVTKLNSKGFVWLRKRMMRMKLATLGWKEGLAADAHDARLAGPSTERIWQLMHMMLARLAAKMQTVWQLMRMTLAQLVTKLNSKGFVWLRKRMMRMKLATLGWKEGLAADAHDARLAGPSTERIWQLMHMMLARLAAKMQTVWQLMRMTLAQLVTKLNSKGFVWLRKRMMRMKLATLGWKEGLAADAHDARLAGPSTERIWQLMHMMLARLAAKMQTVWQLMRMTLAQLVTKLNSKGFVWLRKRMMRMKLATLGWKEGLAADAHDARLAGPSTERIWQLMHMMLARLAAKMQTVWQLMRMTLAQLVTKLNSKGFVWLRKRMMRMKLATLGWKEGLAADAHDARLAGPSTERIWQLMHMMLARLAAKMQTVWQLMRMTLAQLVTKLNSKGFVWLRKRMMRMKLATLGWKEGLAADAHDARLAGPSTERIWQLMHMMLARLAAKMQTVWQLMRMTLAQLVTKLNSKGFVWLRKRMMRMKLATLGWKEGLAADAHDARLAGPSTERIWQLMHMMLARLAAKMQTVWQLMRMTLAQLVTKLNSKGFVWLRKRMMRMKLATLGWKEGLAADAHDARLAGPSTERIWQLMHMMLARLAAKMQTVWQLMRMTLAQLVTKLNSKGFVWLRKRMMRMKLATLGWKEGLAADAHDARLAGPSTERIWQLMHMMLARLAAKMQTVWQLMRMTLAQLVTKLNSKGFVWLRKRMMRMKLATLGWKGERELDTDEAVLRSGCFVTVGLEIRQQIGEQRARVEGRLLRLEETWQPAKMASSDVGSWLQSCILEVREAQETLEQTFESKFAGILRCLKALYMKVGLSAREALASLQDSHLELDDLWSASEQGLSEVASLVSRHGTTSISHISSHLPEASEIEDTGMVALPAGRAEPLGLETIPLEMGKLLFIKSQMGLLQEGILAIRLRPAVWGSLQNGQSGYMRGVDDPLLVLHDLAQITVHQNRCFYAVMGDFEKAFPSVWREDVLSLAAECPGVSGGVLHLLGDILDLDMVSVLLSGSSVVPVRQGLPEGFARAVLDVASRRARIQSWPRQDWYRQMFCEASRSPASWAARSSKLLQDWGIRDFSEGNMSLGLRAYKSYVTDALRDACLEKTRKALIPSTAPCINNAFPSRMPRLTLQNIVRRPASWNTLLATRAISRLRLDLLVLGCRADKPSRAREVQCVCCERLTVAPLAHTLLRCAAWSSFRSPRQLWEHASLQEILCLEPEAEGFEQLACMALAIQEYVKSFWAARPGALRRMWP</sequence>